<comment type="subunit">
    <text evidence="4">Homodimer; the beta-strands of each monomer intercalate to form a hydrophobic core, while the alpha-helices form wings that extend away from the core.</text>
</comment>
<dbReference type="STRING" id="980251.GCA_001642875_02687"/>
<name>A0A5B9PAX9_9BACT</name>
<reference evidence="5 6" key="1">
    <citation type="submission" date="2019-08" db="EMBL/GenBank/DDBJ databases">
        <title>Deep-cultivation of Planctomycetes and their phenomic and genomic characterization uncovers novel biology.</title>
        <authorList>
            <person name="Wiegand S."/>
            <person name="Jogler M."/>
            <person name="Boedeker C."/>
            <person name="Pinto D."/>
            <person name="Vollmers J."/>
            <person name="Rivas-Marin E."/>
            <person name="Kohn T."/>
            <person name="Peeters S.H."/>
            <person name="Heuer A."/>
            <person name="Rast P."/>
            <person name="Oberbeckmann S."/>
            <person name="Bunk B."/>
            <person name="Jeske O."/>
            <person name="Meyerdierks A."/>
            <person name="Storesund J.E."/>
            <person name="Kallscheuer N."/>
            <person name="Luecker S."/>
            <person name="Lage O.M."/>
            <person name="Pohl T."/>
            <person name="Merkel B.J."/>
            <person name="Hornburger P."/>
            <person name="Mueller R.-W."/>
            <person name="Bruemmer F."/>
            <person name="Labrenz M."/>
            <person name="Spormann A.M."/>
            <person name="Op den Camp H."/>
            <person name="Overmann J."/>
            <person name="Amann R."/>
            <person name="Jetten M.S.M."/>
            <person name="Mascher T."/>
            <person name="Medema M.H."/>
            <person name="Devos D.P."/>
            <person name="Kaster A.-K."/>
            <person name="Ovreas L."/>
            <person name="Rohde M."/>
            <person name="Galperin M.Y."/>
            <person name="Jogler C."/>
        </authorList>
    </citation>
    <scope>NUCLEOTIDE SEQUENCE [LARGE SCALE GENOMIC DNA]</scope>
    <source>
        <strain evidence="5 6">FC18</strain>
    </source>
</reference>
<dbReference type="EMBL" id="CP042912">
    <property type="protein sequence ID" value="QEG23488.1"/>
    <property type="molecule type" value="Genomic_DNA"/>
</dbReference>
<evidence type="ECO:0000256" key="1">
    <source>
        <dbReference type="ARBA" id="ARBA00022490"/>
    </source>
</evidence>
<dbReference type="InterPro" id="IPR036107">
    <property type="entry name" value="CsrA_sf"/>
</dbReference>
<dbReference type="GO" id="GO:0044781">
    <property type="term" value="P:bacterial-type flagellum organization"/>
    <property type="evidence" value="ECO:0007669"/>
    <property type="project" value="UniProtKB-KW"/>
</dbReference>
<dbReference type="GO" id="GO:0048027">
    <property type="term" value="F:mRNA 5'-UTR binding"/>
    <property type="evidence" value="ECO:0007669"/>
    <property type="project" value="UniProtKB-UniRule"/>
</dbReference>
<dbReference type="AlphaFoldDB" id="A0A5B9PAX9"/>
<organism evidence="5 6">
    <name type="scientific">Mariniblastus fucicola</name>
    <dbReference type="NCBI Taxonomy" id="980251"/>
    <lineage>
        <taxon>Bacteria</taxon>
        <taxon>Pseudomonadati</taxon>
        <taxon>Planctomycetota</taxon>
        <taxon>Planctomycetia</taxon>
        <taxon>Pirellulales</taxon>
        <taxon>Pirellulaceae</taxon>
        <taxon>Mariniblastus</taxon>
    </lineage>
</organism>
<evidence type="ECO:0000256" key="2">
    <source>
        <dbReference type="ARBA" id="ARBA00022845"/>
    </source>
</evidence>
<evidence type="ECO:0000256" key="4">
    <source>
        <dbReference type="HAMAP-Rule" id="MF_00167"/>
    </source>
</evidence>
<dbReference type="GO" id="GO:0045947">
    <property type="term" value="P:negative regulation of translational initiation"/>
    <property type="evidence" value="ECO:0007669"/>
    <property type="project" value="UniProtKB-UniRule"/>
</dbReference>
<dbReference type="Proteomes" id="UP000322214">
    <property type="component" value="Chromosome"/>
</dbReference>
<dbReference type="KEGG" id="mff:MFFC18_33870"/>
<proteinExistence type="inferred from homology"/>
<dbReference type="Gene3D" id="2.60.40.4380">
    <property type="entry name" value="Translational regulator CsrA"/>
    <property type="match status" value="1"/>
</dbReference>
<dbReference type="RefSeq" id="WP_075082028.1">
    <property type="nucleotide sequence ID" value="NZ_CP042912.1"/>
</dbReference>
<comment type="subcellular location">
    <subcellularLocation>
        <location evidence="4">Cytoplasm</location>
    </subcellularLocation>
</comment>
<dbReference type="PANTHER" id="PTHR34984:SF1">
    <property type="entry name" value="CARBON STORAGE REGULATOR"/>
    <property type="match status" value="1"/>
</dbReference>
<dbReference type="InterPro" id="IPR003751">
    <property type="entry name" value="CsrA"/>
</dbReference>
<accession>A0A5B9PAX9</accession>
<dbReference type="GO" id="GO:0006109">
    <property type="term" value="P:regulation of carbohydrate metabolic process"/>
    <property type="evidence" value="ECO:0007669"/>
    <property type="project" value="InterPro"/>
</dbReference>
<evidence type="ECO:0000256" key="3">
    <source>
        <dbReference type="ARBA" id="ARBA00022884"/>
    </source>
</evidence>
<keyword evidence="4" id="KW-1005">Bacterial flagellum biogenesis</keyword>
<keyword evidence="2 4" id="KW-0810">Translation regulation</keyword>
<keyword evidence="4" id="KW-0678">Repressor</keyword>
<dbReference type="GO" id="GO:0005829">
    <property type="term" value="C:cytosol"/>
    <property type="evidence" value="ECO:0007669"/>
    <property type="project" value="TreeGrafter"/>
</dbReference>
<comment type="function">
    <text evidence="4">A translational regulator that binds mRNA to regulate translation initiation and/or mRNA stability. Usually binds in the 5'-UTR at or near the Shine-Dalgarno sequence preventing ribosome-binding, thus repressing translation. Its main target seems to be the major flagellin gene, while its function is anatagonized by FliW.</text>
</comment>
<sequence>MLVLSRKIDDEIIIDENITVRVLKVKGNTVRIGISAPGDVSIMRGELPRREIEFQIETESDPEPEPHTEIRFQRFSPEPPSRNRLTEIAERINRVTR</sequence>
<keyword evidence="6" id="KW-1185">Reference proteome</keyword>
<comment type="similarity">
    <text evidence="4">Belongs to the CsrA/RsmA family.</text>
</comment>
<dbReference type="OrthoDB" id="289081at2"/>
<dbReference type="GO" id="GO:0006402">
    <property type="term" value="P:mRNA catabolic process"/>
    <property type="evidence" value="ECO:0007669"/>
    <property type="project" value="InterPro"/>
</dbReference>
<protein>
    <recommendedName>
        <fullName evidence="4">Translational regulator CsrA</fullName>
    </recommendedName>
</protein>
<dbReference type="SUPFAM" id="SSF117130">
    <property type="entry name" value="CsrA-like"/>
    <property type="match status" value="1"/>
</dbReference>
<evidence type="ECO:0000313" key="6">
    <source>
        <dbReference type="Proteomes" id="UP000322214"/>
    </source>
</evidence>
<evidence type="ECO:0000313" key="5">
    <source>
        <dbReference type="EMBL" id="QEG23488.1"/>
    </source>
</evidence>
<keyword evidence="3 4" id="KW-0694">RNA-binding</keyword>
<gene>
    <name evidence="4" type="primary">csrA</name>
    <name evidence="5" type="ORF">MFFC18_33870</name>
</gene>
<dbReference type="HAMAP" id="MF_00167">
    <property type="entry name" value="CsrA"/>
    <property type="match status" value="1"/>
</dbReference>
<dbReference type="Pfam" id="PF02599">
    <property type="entry name" value="CsrA"/>
    <property type="match status" value="1"/>
</dbReference>
<dbReference type="GO" id="GO:1902208">
    <property type="term" value="P:regulation of bacterial-type flagellum assembly"/>
    <property type="evidence" value="ECO:0007669"/>
    <property type="project" value="UniProtKB-UniRule"/>
</dbReference>
<keyword evidence="1 4" id="KW-0963">Cytoplasm</keyword>
<dbReference type="PANTHER" id="PTHR34984">
    <property type="entry name" value="CARBON STORAGE REGULATOR"/>
    <property type="match status" value="1"/>
</dbReference>